<protein>
    <recommendedName>
        <fullName evidence="4">TFIIE beta domain-containing protein</fullName>
    </recommendedName>
</protein>
<feature type="transmembrane region" description="Helical" evidence="1">
    <location>
        <begin position="93"/>
        <end position="119"/>
    </location>
</feature>
<reference evidence="2 3" key="1">
    <citation type="submission" date="2015-09" db="EMBL/GenBank/DDBJ databases">
        <title>Sorangium comparison.</title>
        <authorList>
            <person name="Zaburannyi N."/>
            <person name="Bunk B."/>
            <person name="Overmann J."/>
            <person name="Mueller R."/>
        </authorList>
    </citation>
    <scope>NUCLEOTIDE SEQUENCE [LARGE SCALE GENOMIC DNA]</scope>
    <source>
        <strain evidence="2 3">So ce26</strain>
    </source>
</reference>
<accession>A0A2L0F6F0</accession>
<keyword evidence="1" id="KW-0472">Membrane</keyword>
<dbReference type="EMBL" id="CP012673">
    <property type="protein sequence ID" value="AUX47146.1"/>
    <property type="molecule type" value="Genomic_DNA"/>
</dbReference>
<sequence>MNQGPQGAARCRVCTATLTPGSDRCPQCGADQGTESCPHCGAVAGVSAHGELRFRCDVCGGPRIPVANARVKRSGREAPLLQKARAAASARSVWRAAGVAASVLLGFELLLLAVLLLLFSASVGLFTAGLLTTAPVAVFALWALRRAKARGRDIAPALDAAWVSVATDVARQAERPLTAGALARTLRVTEPQAEELLALLEVNDLVRGAVSPADTGGEPKLRIGDSPAEELAASALAAEEEAFAARQAERLPQRTAHVDPTKR</sequence>
<keyword evidence="1" id="KW-1133">Transmembrane helix</keyword>
<name>A0A2L0F6F0_SORCE</name>
<dbReference type="OrthoDB" id="5514188at2"/>
<dbReference type="Proteomes" id="UP000238348">
    <property type="component" value="Chromosome"/>
</dbReference>
<dbReference type="AlphaFoldDB" id="A0A2L0F6F0"/>
<evidence type="ECO:0000313" key="2">
    <source>
        <dbReference type="EMBL" id="AUX47146.1"/>
    </source>
</evidence>
<feature type="transmembrane region" description="Helical" evidence="1">
    <location>
        <begin position="125"/>
        <end position="144"/>
    </location>
</feature>
<keyword evidence="1" id="KW-0812">Transmembrane</keyword>
<gene>
    <name evidence="2" type="ORF">SOCE26_086580</name>
</gene>
<evidence type="ECO:0008006" key="4">
    <source>
        <dbReference type="Google" id="ProtNLM"/>
    </source>
</evidence>
<evidence type="ECO:0000313" key="3">
    <source>
        <dbReference type="Proteomes" id="UP000238348"/>
    </source>
</evidence>
<proteinExistence type="predicted"/>
<organism evidence="2 3">
    <name type="scientific">Sorangium cellulosum</name>
    <name type="common">Polyangium cellulosum</name>
    <dbReference type="NCBI Taxonomy" id="56"/>
    <lineage>
        <taxon>Bacteria</taxon>
        <taxon>Pseudomonadati</taxon>
        <taxon>Myxococcota</taxon>
        <taxon>Polyangia</taxon>
        <taxon>Polyangiales</taxon>
        <taxon>Polyangiaceae</taxon>
        <taxon>Sorangium</taxon>
    </lineage>
</organism>
<evidence type="ECO:0000256" key="1">
    <source>
        <dbReference type="SAM" id="Phobius"/>
    </source>
</evidence>